<organism evidence="1 2">
    <name type="scientific">Caenorhabditis briggsae</name>
    <dbReference type="NCBI Taxonomy" id="6238"/>
    <lineage>
        <taxon>Eukaryota</taxon>
        <taxon>Metazoa</taxon>
        <taxon>Ecdysozoa</taxon>
        <taxon>Nematoda</taxon>
        <taxon>Chromadorea</taxon>
        <taxon>Rhabditida</taxon>
        <taxon>Rhabditina</taxon>
        <taxon>Rhabditomorpha</taxon>
        <taxon>Rhabditoidea</taxon>
        <taxon>Rhabditidae</taxon>
        <taxon>Peloderinae</taxon>
        <taxon>Caenorhabditis</taxon>
    </lineage>
</organism>
<dbReference type="PANTHER" id="PTHR21447:SF11">
    <property type="entry name" value="RING-TYPE DOMAIN-CONTAINING PROTEIN"/>
    <property type="match status" value="1"/>
</dbReference>
<accession>A0AAE9F0H8</accession>
<protein>
    <submittedName>
        <fullName evidence="1">Uncharacterized protein</fullName>
    </submittedName>
</protein>
<sequence>MEDVEWIKAKWEKTYEENLKSSVAVKHIRKVRKGGFTEDDLDKELEYLNLYNCLPEMKREVKWAYKLVTKERNSTLKLEDMHSAKRCV</sequence>
<dbReference type="AlphaFoldDB" id="A0AAE9F0H8"/>
<proteinExistence type="predicted"/>
<evidence type="ECO:0000313" key="1">
    <source>
        <dbReference type="EMBL" id="UMM32670.1"/>
    </source>
</evidence>
<dbReference type="EMBL" id="CP092624">
    <property type="protein sequence ID" value="UMM32670.1"/>
    <property type="molecule type" value="Genomic_DNA"/>
</dbReference>
<gene>
    <name evidence="1" type="ORF">L5515_006384</name>
</gene>
<reference evidence="1 2" key="1">
    <citation type="submission" date="2022-04" db="EMBL/GenBank/DDBJ databases">
        <title>Chromosome-level reference genomes for two strains of Caenorhabditis briggsae: an improved platform for comparative genomics.</title>
        <authorList>
            <person name="Stevens L."/>
            <person name="Andersen E."/>
        </authorList>
    </citation>
    <scope>NUCLEOTIDE SEQUENCE [LARGE SCALE GENOMIC DNA]</scope>
    <source>
        <strain evidence="1">VX34</strain>
        <tissue evidence="1">Whole-organism</tissue>
    </source>
</reference>
<dbReference type="PANTHER" id="PTHR21447">
    <property type="entry name" value="RING-TYPE DOMAIN-CONTAINING PROTEIN-RELATED"/>
    <property type="match status" value="1"/>
</dbReference>
<evidence type="ECO:0000313" key="2">
    <source>
        <dbReference type="Proteomes" id="UP000829354"/>
    </source>
</evidence>
<dbReference type="Proteomes" id="UP000829354">
    <property type="component" value="Chromosome V"/>
</dbReference>
<name>A0AAE9F0H8_CAEBR</name>
<keyword evidence="2" id="KW-1185">Reference proteome</keyword>